<evidence type="ECO:0000313" key="1">
    <source>
        <dbReference type="EMBL" id="SVB19046.1"/>
    </source>
</evidence>
<dbReference type="EMBL" id="UINC01032035">
    <property type="protein sequence ID" value="SVB19046.1"/>
    <property type="molecule type" value="Genomic_DNA"/>
</dbReference>
<reference evidence="1" key="1">
    <citation type="submission" date="2018-05" db="EMBL/GenBank/DDBJ databases">
        <authorList>
            <person name="Lanie J.A."/>
            <person name="Ng W.-L."/>
            <person name="Kazmierczak K.M."/>
            <person name="Andrzejewski T.M."/>
            <person name="Davidsen T.M."/>
            <person name="Wayne K.J."/>
            <person name="Tettelin H."/>
            <person name="Glass J.I."/>
            <person name="Rusch D."/>
            <person name="Podicherti R."/>
            <person name="Tsui H.-C.T."/>
            <person name="Winkler M.E."/>
        </authorList>
    </citation>
    <scope>NUCLEOTIDE SEQUENCE</scope>
</reference>
<gene>
    <name evidence="1" type="ORF">METZ01_LOCUS171900</name>
</gene>
<sequence length="53" mass="5999">MTLMISWIAGLLSATIPSYVKPSRLDVQWRQMEATSTQRNRSVLPIFYPVTSG</sequence>
<accession>A0A382BZ18</accession>
<proteinExistence type="predicted"/>
<name>A0A382BZ18_9ZZZZ</name>
<dbReference type="AlphaFoldDB" id="A0A382BZ18"/>
<organism evidence="1">
    <name type="scientific">marine metagenome</name>
    <dbReference type="NCBI Taxonomy" id="408172"/>
    <lineage>
        <taxon>unclassified sequences</taxon>
        <taxon>metagenomes</taxon>
        <taxon>ecological metagenomes</taxon>
    </lineage>
</organism>
<protein>
    <submittedName>
        <fullName evidence="1">Uncharacterized protein</fullName>
    </submittedName>
</protein>